<protein>
    <submittedName>
        <fullName evidence="1">Uncharacterized protein</fullName>
    </submittedName>
</protein>
<name>A0A4S8IB32_MUSBA</name>
<dbReference type="Proteomes" id="UP000317650">
    <property type="component" value="Chromosome 2"/>
</dbReference>
<sequence length="158" mass="17813">MRRNMRYFNVMILGQAQSRYEVAVQTFLKLCLRGSKDTAAAAALALVGRNEWALKTNKIMVEVQPVNRKSAQKLSKLRLSFFLSLSGVGELDKAGIDKMRLTHKAKAAQPVCLPTDREILVPGEEHPDIRRLKVLENKGVAIIANPTSWWHRSKFLSN</sequence>
<accession>A0A4S8IB32</accession>
<keyword evidence="2" id="KW-1185">Reference proteome</keyword>
<evidence type="ECO:0000313" key="1">
    <source>
        <dbReference type="EMBL" id="THU45278.1"/>
    </source>
</evidence>
<evidence type="ECO:0000313" key="2">
    <source>
        <dbReference type="Proteomes" id="UP000317650"/>
    </source>
</evidence>
<proteinExistence type="predicted"/>
<organism evidence="1 2">
    <name type="scientific">Musa balbisiana</name>
    <name type="common">Banana</name>
    <dbReference type="NCBI Taxonomy" id="52838"/>
    <lineage>
        <taxon>Eukaryota</taxon>
        <taxon>Viridiplantae</taxon>
        <taxon>Streptophyta</taxon>
        <taxon>Embryophyta</taxon>
        <taxon>Tracheophyta</taxon>
        <taxon>Spermatophyta</taxon>
        <taxon>Magnoliopsida</taxon>
        <taxon>Liliopsida</taxon>
        <taxon>Zingiberales</taxon>
        <taxon>Musaceae</taxon>
        <taxon>Musa</taxon>
    </lineage>
</organism>
<dbReference type="AlphaFoldDB" id="A0A4S8IB32"/>
<dbReference type="EMBL" id="PYDT01000011">
    <property type="protein sequence ID" value="THU45278.1"/>
    <property type="molecule type" value="Genomic_DNA"/>
</dbReference>
<comment type="caution">
    <text evidence="1">The sequence shown here is derived from an EMBL/GenBank/DDBJ whole genome shotgun (WGS) entry which is preliminary data.</text>
</comment>
<reference evidence="1 2" key="1">
    <citation type="journal article" date="2019" name="Nat. Plants">
        <title>Genome sequencing of Musa balbisiana reveals subgenome evolution and function divergence in polyploid bananas.</title>
        <authorList>
            <person name="Yao X."/>
        </authorList>
    </citation>
    <scope>NUCLEOTIDE SEQUENCE [LARGE SCALE GENOMIC DNA]</scope>
    <source>
        <strain evidence="2">cv. DH-PKW</strain>
        <tissue evidence="1">Leaves</tissue>
    </source>
</reference>
<gene>
    <name evidence="1" type="ORF">C4D60_Mb02t16140</name>
</gene>